<dbReference type="EMBL" id="CAJNOT010000350">
    <property type="protein sequence ID" value="CAF0950108.1"/>
    <property type="molecule type" value="Genomic_DNA"/>
</dbReference>
<dbReference type="InterPro" id="IPR018247">
    <property type="entry name" value="EF_Hand_1_Ca_BS"/>
</dbReference>
<gene>
    <name evidence="2" type="ORF">ZHD862_LOCUS9956</name>
</gene>
<dbReference type="InterPro" id="IPR011992">
    <property type="entry name" value="EF-hand-dom_pair"/>
</dbReference>
<dbReference type="SUPFAM" id="SSF47473">
    <property type="entry name" value="EF-hand"/>
    <property type="match status" value="1"/>
</dbReference>
<protein>
    <recommendedName>
        <fullName evidence="4">Calmodulin</fullName>
    </recommendedName>
</protein>
<evidence type="ECO:0000313" key="2">
    <source>
        <dbReference type="EMBL" id="CAF0950108.1"/>
    </source>
</evidence>
<reference evidence="2" key="1">
    <citation type="submission" date="2021-02" db="EMBL/GenBank/DDBJ databases">
        <authorList>
            <person name="Nowell W R."/>
        </authorList>
    </citation>
    <scope>NUCLEOTIDE SEQUENCE</scope>
</reference>
<comment type="caution">
    <text evidence="2">The sequence shown here is derived from an EMBL/GenBank/DDBJ whole genome shotgun (WGS) entry which is preliminary data.</text>
</comment>
<name>A0A814D9F7_9BILA</name>
<keyword evidence="1" id="KW-0106">Calcium</keyword>
<accession>A0A814D9F7</accession>
<sequence length="144" mass="16538">MTSKQYETYYQTLDPNNAIRKLHHELGFLLFDTDRNDEIDFVEFLMANAFATSKTRHEALSYVFDMCDYTQDGRMDMNELVRFSSVAVASAKSTLHTSTLKTMGLAADIIRFIGLKAEKKLTKEEFIADCEKNLILSKLFEVKS</sequence>
<evidence type="ECO:0000256" key="1">
    <source>
        <dbReference type="ARBA" id="ARBA00022837"/>
    </source>
</evidence>
<proteinExistence type="predicted"/>
<evidence type="ECO:0008006" key="4">
    <source>
        <dbReference type="Google" id="ProtNLM"/>
    </source>
</evidence>
<dbReference type="Proteomes" id="UP000663864">
    <property type="component" value="Unassembled WGS sequence"/>
</dbReference>
<dbReference type="PROSITE" id="PS00018">
    <property type="entry name" value="EF_HAND_1"/>
    <property type="match status" value="1"/>
</dbReference>
<dbReference type="AlphaFoldDB" id="A0A814D9F7"/>
<dbReference type="Gene3D" id="1.10.238.10">
    <property type="entry name" value="EF-hand"/>
    <property type="match status" value="2"/>
</dbReference>
<evidence type="ECO:0000313" key="3">
    <source>
        <dbReference type="Proteomes" id="UP000663864"/>
    </source>
</evidence>
<organism evidence="2 3">
    <name type="scientific">Rotaria sordida</name>
    <dbReference type="NCBI Taxonomy" id="392033"/>
    <lineage>
        <taxon>Eukaryota</taxon>
        <taxon>Metazoa</taxon>
        <taxon>Spiralia</taxon>
        <taxon>Gnathifera</taxon>
        <taxon>Rotifera</taxon>
        <taxon>Eurotatoria</taxon>
        <taxon>Bdelloidea</taxon>
        <taxon>Philodinida</taxon>
        <taxon>Philodinidae</taxon>
        <taxon>Rotaria</taxon>
    </lineage>
</organism>